<proteinExistence type="inferred from homology"/>
<comment type="caution">
    <text evidence="9">The sequence shown here is derived from an EMBL/GenBank/DDBJ whole genome shotgun (WGS) entry which is preliminary data.</text>
</comment>
<evidence type="ECO:0000259" key="7">
    <source>
        <dbReference type="Pfam" id="PF00460"/>
    </source>
</evidence>
<name>A0ABQ6ABR7_9PROT</name>
<accession>A0ABQ6ABR7</accession>
<dbReference type="RefSeq" id="WP_284258265.1">
    <property type="nucleotide sequence ID" value="NZ_BSOS01000067.1"/>
</dbReference>
<keyword evidence="9" id="KW-0282">Flagellum</keyword>
<dbReference type="InterPro" id="IPR010930">
    <property type="entry name" value="Flg_bb/hook_C_dom"/>
</dbReference>
<dbReference type="PANTHER" id="PTHR30435">
    <property type="entry name" value="FLAGELLAR PROTEIN"/>
    <property type="match status" value="1"/>
</dbReference>
<dbReference type="Proteomes" id="UP001156641">
    <property type="component" value="Unassembled WGS sequence"/>
</dbReference>
<evidence type="ECO:0000313" key="9">
    <source>
        <dbReference type="EMBL" id="GLR67529.1"/>
    </source>
</evidence>
<evidence type="ECO:0000256" key="2">
    <source>
        <dbReference type="ARBA" id="ARBA00009677"/>
    </source>
</evidence>
<comment type="subcellular location">
    <subcellularLocation>
        <location evidence="1 6">Bacterial flagellum basal body</location>
    </subcellularLocation>
</comment>
<dbReference type="EMBL" id="BSOS01000067">
    <property type="protein sequence ID" value="GLR67529.1"/>
    <property type="molecule type" value="Genomic_DNA"/>
</dbReference>
<evidence type="ECO:0000256" key="6">
    <source>
        <dbReference type="RuleBase" id="RU362062"/>
    </source>
</evidence>
<evidence type="ECO:0000256" key="5">
    <source>
        <dbReference type="ARBA" id="ARBA00025933"/>
    </source>
</evidence>
<evidence type="ECO:0000256" key="1">
    <source>
        <dbReference type="ARBA" id="ARBA00004117"/>
    </source>
</evidence>
<dbReference type="InterPro" id="IPR019776">
    <property type="entry name" value="Flagellar_basal_body_rod_CS"/>
</dbReference>
<gene>
    <name evidence="9" type="primary">flgC</name>
    <name evidence="9" type="ORF">GCM10010909_22100</name>
</gene>
<evidence type="ECO:0000256" key="3">
    <source>
        <dbReference type="ARBA" id="ARBA00017941"/>
    </source>
</evidence>
<feature type="domain" description="Flagellar basal body rod protein N-terminal" evidence="7">
    <location>
        <begin position="11"/>
        <end position="32"/>
    </location>
</feature>
<keyword evidence="10" id="KW-1185">Reference proteome</keyword>
<keyword evidence="9" id="KW-0966">Cell projection</keyword>
<evidence type="ECO:0000313" key="10">
    <source>
        <dbReference type="Proteomes" id="UP001156641"/>
    </source>
</evidence>
<sequence>MSGSDIFGIVGSALAAQNARMGAIASNLANVDSITPPGAAPYRAHEVVFEAAPVTGMNGGTADMGVQVAGVLQSNAPPVQKYDPSSPYANTKGYVTGSNVSQVNEMVDLIDSSSSYSASVAVLQQASRIDQQMLASFQVSP</sequence>
<protein>
    <recommendedName>
        <fullName evidence="3 6">Flagellar basal-body rod protein FlgC</fullName>
    </recommendedName>
</protein>
<dbReference type="Pfam" id="PF06429">
    <property type="entry name" value="Flg_bbr_C"/>
    <property type="match status" value="1"/>
</dbReference>
<keyword evidence="9" id="KW-0969">Cilium</keyword>
<dbReference type="NCBIfam" id="TIGR01395">
    <property type="entry name" value="FlgC"/>
    <property type="match status" value="1"/>
</dbReference>
<comment type="subunit">
    <text evidence="5 6">The basal body constitutes a major portion of the flagellar organelle and consists of four rings (L,P,S, and M) mounted on a central rod. The rod consists of about 26 subunits of FlgG in the distal portion, and FlgB, FlgC and FlgF are thought to build up the proximal portion of the rod with about 6 subunits each.</text>
</comment>
<feature type="domain" description="Flagellar basal-body/hook protein C-terminal" evidence="8">
    <location>
        <begin position="92"/>
        <end position="134"/>
    </location>
</feature>
<dbReference type="PROSITE" id="PS00588">
    <property type="entry name" value="FLAGELLA_BB_ROD"/>
    <property type="match status" value="1"/>
</dbReference>
<dbReference type="PANTHER" id="PTHR30435:SF2">
    <property type="entry name" value="FLAGELLAR BASAL-BODY ROD PROTEIN FLGC"/>
    <property type="match status" value="1"/>
</dbReference>
<dbReference type="InterPro" id="IPR001444">
    <property type="entry name" value="Flag_bb_rod_N"/>
</dbReference>
<reference evidence="10" key="1">
    <citation type="journal article" date="2019" name="Int. J. Syst. Evol. Microbiol.">
        <title>The Global Catalogue of Microorganisms (GCM) 10K type strain sequencing project: providing services to taxonomists for standard genome sequencing and annotation.</title>
        <authorList>
            <consortium name="The Broad Institute Genomics Platform"/>
            <consortium name="The Broad Institute Genome Sequencing Center for Infectious Disease"/>
            <person name="Wu L."/>
            <person name="Ma J."/>
        </authorList>
    </citation>
    <scope>NUCLEOTIDE SEQUENCE [LARGE SCALE GENOMIC DNA]</scope>
    <source>
        <strain evidence="10">NBRC 112502</strain>
    </source>
</reference>
<organism evidence="9 10">
    <name type="scientific">Acidocella aquatica</name>
    <dbReference type="NCBI Taxonomy" id="1922313"/>
    <lineage>
        <taxon>Bacteria</taxon>
        <taxon>Pseudomonadati</taxon>
        <taxon>Pseudomonadota</taxon>
        <taxon>Alphaproteobacteria</taxon>
        <taxon>Acetobacterales</taxon>
        <taxon>Acidocellaceae</taxon>
        <taxon>Acidocella</taxon>
    </lineage>
</organism>
<dbReference type="Pfam" id="PF00460">
    <property type="entry name" value="Flg_bb_rod"/>
    <property type="match status" value="1"/>
</dbReference>
<evidence type="ECO:0000259" key="8">
    <source>
        <dbReference type="Pfam" id="PF06429"/>
    </source>
</evidence>
<dbReference type="InterPro" id="IPR006299">
    <property type="entry name" value="FlgC"/>
</dbReference>
<comment type="similarity">
    <text evidence="2">Belongs to the flagella basal body rod proteins family.</text>
</comment>
<keyword evidence="4 6" id="KW-0975">Bacterial flagellum</keyword>
<evidence type="ECO:0000256" key="4">
    <source>
        <dbReference type="ARBA" id="ARBA00023143"/>
    </source>
</evidence>